<accession>A0A3R7A470</accession>
<gene>
    <name evidence="2" type="ORF">DYB32_009578</name>
</gene>
<dbReference type="AlphaFoldDB" id="A0A3R7A470"/>
<keyword evidence="3" id="KW-1185">Reference proteome</keyword>
<dbReference type="Proteomes" id="UP000285060">
    <property type="component" value="Unassembled WGS sequence"/>
</dbReference>
<evidence type="ECO:0000256" key="1">
    <source>
        <dbReference type="SAM" id="MobiDB-lite"/>
    </source>
</evidence>
<organism evidence="2 3">
    <name type="scientific">Aphanomyces invadans</name>
    <dbReference type="NCBI Taxonomy" id="157072"/>
    <lineage>
        <taxon>Eukaryota</taxon>
        <taxon>Sar</taxon>
        <taxon>Stramenopiles</taxon>
        <taxon>Oomycota</taxon>
        <taxon>Saprolegniomycetes</taxon>
        <taxon>Saprolegniales</taxon>
        <taxon>Verrucalvaceae</taxon>
        <taxon>Aphanomyces</taxon>
    </lineage>
</organism>
<dbReference type="VEuPathDB" id="FungiDB:H310_03465"/>
<feature type="region of interest" description="Disordered" evidence="1">
    <location>
        <begin position="66"/>
        <end position="91"/>
    </location>
</feature>
<evidence type="ECO:0000313" key="2">
    <source>
        <dbReference type="EMBL" id="RHY25052.1"/>
    </source>
</evidence>
<sequence length="155" mass="17867">MTAYFAPSNEAKFAGRTKTTLPVVLHRDLQCVSRSLLTTEELDVIRTTAQDRGVWKCLTDKITTTSLDRRSPPTTVDTDMNVDDVGHRHTKNPRRRLQARIDALTEEFAAMRLFGLSYKVMKKSTVTDGMERHPKFRRMQLYFCPITHHQKNKAT</sequence>
<proteinExistence type="predicted"/>
<dbReference type="EMBL" id="QUSY01001411">
    <property type="protein sequence ID" value="RHY25052.1"/>
    <property type="molecule type" value="Genomic_DNA"/>
</dbReference>
<evidence type="ECO:0000313" key="3">
    <source>
        <dbReference type="Proteomes" id="UP000285060"/>
    </source>
</evidence>
<protein>
    <submittedName>
        <fullName evidence="2">Uncharacterized protein</fullName>
    </submittedName>
</protein>
<comment type="caution">
    <text evidence="2">The sequence shown here is derived from an EMBL/GenBank/DDBJ whole genome shotgun (WGS) entry which is preliminary data.</text>
</comment>
<reference evidence="2 3" key="1">
    <citation type="submission" date="2018-08" db="EMBL/GenBank/DDBJ databases">
        <title>Aphanomyces genome sequencing and annotation.</title>
        <authorList>
            <person name="Minardi D."/>
            <person name="Oidtmann B."/>
            <person name="Van Der Giezen M."/>
            <person name="Studholme D.J."/>
        </authorList>
    </citation>
    <scope>NUCLEOTIDE SEQUENCE [LARGE SCALE GENOMIC DNA]</scope>
    <source>
        <strain evidence="2 3">NJM0002</strain>
    </source>
</reference>
<name>A0A3R7A470_9STRA</name>